<dbReference type="EMBL" id="CP038908">
    <property type="protein sequence ID" value="QGO05352.1"/>
    <property type="molecule type" value="Genomic_DNA"/>
</dbReference>
<protein>
    <submittedName>
        <fullName evidence="1">Uncharacterized protein</fullName>
    </submittedName>
</protein>
<dbReference type="RefSeq" id="WP_016210423.1">
    <property type="nucleotide sequence ID" value="NZ_CP012413.1"/>
</dbReference>
<sequence length="294" mass="33184">MNSQHPIFDKLYPDKFKDIAKAEGLSYSGSLCYSTQYDNDRCGMFCFTLAKALVTGKISLQQLTDKRHIAGVVSSEEVEANYAKHRGLFEPVQQLSRCELRRLNNASNDYCGVVDDDTAVLESSCGSGDDDFNLEPVLKTADLDRLKKELQNTNTSAEKQAAFAKCQNLRALCFAVSIRQKSGLFHPKNTTTTGNELVCLLNCPEYDELRRKICPDGAKVRMRDIRSYARRGTKSTSGYFLNMLDNNNEMFFSYAKNEHPTAPMLLFNAYIEQSRSAYSAPSCLQRVLNFFSFH</sequence>
<dbReference type="GeneID" id="66741628"/>
<accession>A0A9Q5VA45</accession>
<reference evidence="1 2" key="1">
    <citation type="submission" date="2019-04" db="EMBL/GenBank/DDBJ databases">
        <title>Complete genome sequencing of Piscirickettsia salmonis strain Psal-009.</title>
        <authorList>
            <person name="Schober I."/>
            <person name="Bunk B."/>
            <person name="Sproer C."/>
            <person name="Carril G.P."/>
            <person name="Riedel T."/>
            <person name="Flores-Herrera P.A."/>
            <person name="Nourdin-Galindo G."/>
            <person name="Marshall S.H."/>
            <person name="Overmann J."/>
        </authorList>
    </citation>
    <scope>NUCLEOTIDE SEQUENCE [LARGE SCALE GENOMIC DNA]</scope>
    <source>
        <strain evidence="1 2">Psal-009</strain>
    </source>
</reference>
<keyword evidence="2" id="KW-1185">Reference proteome</keyword>
<gene>
    <name evidence="1" type="ORF">Psal009_01240</name>
</gene>
<evidence type="ECO:0000313" key="2">
    <source>
        <dbReference type="Proteomes" id="UP000422232"/>
    </source>
</evidence>
<organism evidence="1 2">
    <name type="scientific">Piscirickettsia salmonis</name>
    <dbReference type="NCBI Taxonomy" id="1238"/>
    <lineage>
        <taxon>Bacteria</taxon>
        <taxon>Pseudomonadati</taxon>
        <taxon>Pseudomonadota</taxon>
        <taxon>Gammaproteobacteria</taxon>
        <taxon>Thiotrichales</taxon>
        <taxon>Piscirickettsiaceae</taxon>
        <taxon>Piscirickettsia</taxon>
    </lineage>
</organism>
<dbReference type="Proteomes" id="UP000422232">
    <property type="component" value="Chromosome"/>
</dbReference>
<dbReference type="AlphaFoldDB" id="A0A9Q5VA45"/>
<evidence type="ECO:0000313" key="1">
    <source>
        <dbReference type="EMBL" id="QGO05352.1"/>
    </source>
</evidence>
<proteinExistence type="predicted"/>
<name>A0A9Q5VA45_PISSA</name>